<dbReference type="PANTHER" id="PTHR41913:SF1">
    <property type="entry name" value="DUF1684 DOMAIN-CONTAINING PROTEIN"/>
    <property type="match status" value="1"/>
</dbReference>
<reference evidence="2" key="1">
    <citation type="journal article" date="2019" name="Int. J. Syst. Evol. Microbiol.">
        <title>The Global Catalogue of Microorganisms (GCM) 10K type strain sequencing project: providing services to taxonomists for standard genome sequencing and annotation.</title>
        <authorList>
            <consortium name="The Broad Institute Genomics Platform"/>
            <consortium name="The Broad Institute Genome Sequencing Center for Infectious Disease"/>
            <person name="Wu L."/>
            <person name="Ma J."/>
        </authorList>
    </citation>
    <scope>NUCLEOTIDE SEQUENCE [LARGE SCALE GENOMIC DNA]</scope>
    <source>
        <strain evidence="2">JCM 17906</strain>
    </source>
</reference>
<gene>
    <name evidence="1" type="ORF">GCM10023175_40400</name>
</gene>
<dbReference type="EMBL" id="BAABGT010000056">
    <property type="protein sequence ID" value="GAA4550385.1"/>
    <property type="molecule type" value="Genomic_DNA"/>
</dbReference>
<organism evidence="1 2">
    <name type="scientific">Pseudonocardia xishanensis</name>
    <dbReference type="NCBI Taxonomy" id="630995"/>
    <lineage>
        <taxon>Bacteria</taxon>
        <taxon>Bacillati</taxon>
        <taxon>Actinomycetota</taxon>
        <taxon>Actinomycetes</taxon>
        <taxon>Pseudonocardiales</taxon>
        <taxon>Pseudonocardiaceae</taxon>
        <taxon>Pseudonocardia</taxon>
    </lineage>
</organism>
<dbReference type="Proteomes" id="UP001501598">
    <property type="component" value="Unassembled WGS sequence"/>
</dbReference>
<sequence>MTQTLDPALRAAEWEQWRAANERRRQDPYGYLAYRAVHFLEREPQTFPGVPGVWTTGPEGPVVELGEGESLRVEGTERRGGHTFGPVREREFRWAAETGDVVLELSRRGGRDLLRPLDPTYPLRADYVETPAYAYDPAWIRPAVFERYPQGRPHQVRAAVEGIEHTHEAVGEVVLTVDGNEHRLVVFGRDDDSDLGILLFREATSGITTYAASRSLALPLPNAGESDLVVDFNRAGNLQCAYTDHAPCPLAPAQNHLPFAVEAGEQIPVLRGGREAVR</sequence>
<dbReference type="Pfam" id="PF07920">
    <property type="entry name" value="DUF1684"/>
    <property type="match status" value="1"/>
</dbReference>
<name>A0ABP8RX07_9PSEU</name>
<evidence type="ECO:0000313" key="2">
    <source>
        <dbReference type="Proteomes" id="UP001501598"/>
    </source>
</evidence>
<comment type="caution">
    <text evidence="1">The sequence shown here is derived from an EMBL/GenBank/DDBJ whole genome shotgun (WGS) entry which is preliminary data.</text>
</comment>
<dbReference type="PANTHER" id="PTHR41913">
    <property type="entry name" value="DUF1684 DOMAIN-CONTAINING PROTEIN"/>
    <property type="match status" value="1"/>
</dbReference>
<dbReference type="RefSeq" id="WP_345420706.1">
    <property type="nucleotide sequence ID" value="NZ_BAABGT010000056.1"/>
</dbReference>
<accession>A0ABP8RX07</accession>
<evidence type="ECO:0000313" key="1">
    <source>
        <dbReference type="EMBL" id="GAA4550385.1"/>
    </source>
</evidence>
<proteinExistence type="predicted"/>
<dbReference type="InterPro" id="IPR012467">
    <property type="entry name" value="DUF1684"/>
</dbReference>
<protein>
    <submittedName>
        <fullName evidence="1">DUF1684 domain-containing protein</fullName>
    </submittedName>
</protein>
<keyword evidence="2" id="KW-1185">Reference proteome</keyword>